<sequence>MALPLGMYSLFYQPTNVEYYITLDPTSRFQPTISVLIPGAKNQQWEVSGDQASNLRSICSVGAGVCIGRSAVNLNNTLTEPTPIPWYMATSPFGPGWYKLSANSNDAGPWWVVGVDPSTGTPESTDTSTTSTLTSSSIPVSSTSTTGVSAIQDSITSHSTSATSSSSASAPLSTSVILATYIPFPISAISTSTTPSPLVTASNSGGNSNALTQGDIAGLASSIPLGIASLIIGAWALWYARKQQKEGKPVIRTLMRDITQQMDIYGHGFVIPATEAGP</sequence>
<proteinExistence type="predicted"/>
<feature type="transmembrane region" description="Helical" evidence="2">
    <location>
        <begin position="216"/>
        <end position="238"/>
    </location>
</feature>
<name>A0A409W271_PSICY</name>
<evidence type="ECO:0000313" key="3">
    <source>
        <dbReference type="EMBL" id="PPQ72619.1"/>
    </source>
</evidence>
<dbReference type="AlphaFoldDB" id="A0A409W271"/>
<keyword evidence="2" id="KW-0472">Membrane</keyword>
<gene>
    <name evidence="3" type="ORF">CVT25_007631</name>
</gene>
<dbReference type="EMBL" id="NHYD01003808">
    <property type="protein sequence ID" value="PPQ72619.1"/>
    <property type="molecule type" value="Genomic_DNA"/>
</dbReference>
<keyword evidence="2" id="KW-1133">Transmembrane helix</keyword>
<dbReference type="OrthoDB" id="10514490at2759"/>
<dbReference type="Proteomes" id="UP000283269">
    <property type="component" value="Unassembled WGS sequence"/>
</dbReference>
<accession>A0A409W271</accession>
<evidence type="ECO:0000313" key="4">
    <source>
        <dbReference type="Proteomes" id="UP000283269"/>
    </source>
</evidence>
<dbReference type="InParanoid" id="A0A409W271"/>
<protein>
    <submittedName>
        <fullName evidence="3">Uncharacterized protein</fullName>
    </submittedName>
</protein>
<reference evidence="3 4" key="1">
    <citation type="journal article" date="2018" name="Evol. Lett.">
        <title>Horizontal gene cluster transfer increased hallucinogenic mushroom diversity.</title>
        <authorList>
            <person name="Reynolds H.T."/>
            <person name="Vijayakumar V."/>
            <person name="Gluck-Thaler E."/>
            <person name="Korotkin H.B."/>
            <person name="Matheny P.B."/>
            <person name="Slot J.C."/>
        </authorList>
    </citation>
    <scope>NUCLEOTIDE SEQUENCE [LARGE SCALE GENOMIC DNA]</scope>
    <source>
        <strain evidence="3 4">2631</strain>
    </source>
</reference>
<keyword evidence="4" id="KW-1185">Reference proteome</keyword>
<evidence type="ECO:0000256" key="1">
    <source>
        <dbReference type="SAM" id="MobiDB-lite"/>
    </source>
</evidence>
<feature type="compositionally biased region" description="Low complexity" evidence="1">
    <location>
        <begin position="118"/>
        <end position="145"/>
    </location>
</feature>
<feature type="region of interest" description="Disordered" evidence="1">
    <location>
        <begin position="115"/>
        <end position="145"/>
    </location>
</feature>
<organism evidence="3 4">
    <name type="scientific">Psilocybe cyanescens</name>
    <dbReference type="NCBI Taxonomy" id="93625"/>
    <lineage>
        <taxon>Eukaryota</taxon>
        <taxon>Fungi</taxon>
        <taxon>Dikarya</taxon>
        <taxon>Basidiomycota</taxon>
        <taxon>Agaricomycotina</taxon>
        <taxon>Agaricomycetes</taxon>
        <taxon>Agaricomycetidae</taxon>
        <taxon>Agaricales</taxon>
        <taxon>Agaricineae</taxon>
        <taxon>Strophariaceae</taxon>
        <taxon>Psilocybe</taxon>
    </lineage>
</organism>
<comment type="caution">
    <text evidence="3">The sequence shown here is derived from an EMBL/GenBank/DDBJ whole genome shotgun (WGS) entry which is preliminary data.</text>
</comment>
<evidence type="ECO:0000256" key="2">
    <source>
        <dbReference type="SAM" id="Phobius"/>
    </source>
</evidence>
<keyword evidence="2" id="KW-0812">Transmembrane</keyword>